<organism evidence="3 4">
    <name type="scientific">Venturia nashicola</name>
    <dbReference type="NCBI Taxonomy" id="86259"/>
    <lineage>
        <taxon>Eukaryota</taxon>
        <taxon>Fungi</taxon>
        <taxon>Dikarya</taxon>
        <taxon>Ascomycota</taxon>
        <taxon>Pezizomycotina</taxon>
        <taxon>Dothideomycetes</taxon>
        <taxon>Pleosporomycetidae</taxon>
        <taxon>Venturiales</taxon>
        <taxon>Venturiaceae</taxon>
        <taxon>Venturia</taxon>
    </lineage>
</organism>
<protein>
    <submittedName>
        <fullName evidence="3">Glutathione s-transferase protein</fullName>
    </submittedName>
</protein>
<sequence>MAKVTLFDLPSKDPCRTWSLNPWKTRLFLNYKEIEYDTEWVEYPDIAPKFKAFGIPPNTDGNTPYTSPTIRLVNGKTETYIMDSKKIAIALEELFPKPSMHLDSEYLPQMYDLVAECQKYLMPFWMPSVPADVLNPVSAEYFYTTRLTKVGKPLQELAKEATPEQWDKSRPHFEKIAALLKTNGGPFVMGDSVSYADFVLVSFLQFIRRSHEVAFTKVLAVDDTIKKVYEACGKWLERDSF</sequence>
<evidence type="ECO:0000313" key="4">
    <source>
        <dbReference type="Proteomes" id="UP000298493"/>
    </source>
</evidence>
<dbReference type="AlphaFoldDB" id="A0A4Z1PX75"/>
<evidence type="ECO:0000313" key="3">
    <source>
        <dbReference type="EMBL" id="TID27792.1"/>
    </source>
</evidence>
<evidence type="ECO:0000259" key="1">
    <source>
        <dbReference type="Pfam" id="PF13409"/>
    </source>
</evidence>
<feature type="domain" description="Glutathione S-transferase UstS-like C-terminal" evidence="2">
    <location>
        <begin position="116"/>
        <end position="235"/>
    </location>
</feature>
<proteinExistence type="predicted"/>
<dbReference type="Proteomes" id="UP000298493">
    <property type="component" value="Unassembled WGS sequence"/>
</dbReference>
<reference evidence="3 4" key="1">
    <citation type="submission" date="2019-04" db="EMBL/GenBank/DDBJ databases">
        <title>High contiguity whole genome sequence and gene annotation resource for two Venturia nashicola isolates.</title>
        <authorList>
            <person name="Prokchorchik M."/>
            <person name="Won K."/>
            <person name="Lee Y."/>
            <person name="Choi E.D."/>
            <person name="Segonzac C."/>
            <person name="Sohn K.H."/>
        </authorList>
    </citation>
    <scope>NUCLEOTIDE SEQUENCE [LARGE SCALE GENOMIC DNA]</scope>
    <source>
        <strain evidence="3 4">PRI2</strain>
    </source>
</reference>
<feature type="domain" description="GST N-terminal" evidence="1">
    <location>
        <begin position="18"/>
        <end position="93"/>
    </location>
</feature>
<comment type="caution">
    <text evidence="3">The sequence shown here is derived from an EMBL/GenBank/DDBJ whole genome shotgun (WGS) entry which is preliminary data.</text>
</comment>
<dbReference type="EMBL" id="SNSC02000001">
    <property type="protein sequence ID" value="TID27792.1"/>
    <property type="molecule type" value="Genomic_DNA"/>
</dbReference>
<dbReference type="SUPFAM" id="SSF47616">
    <property type="entry name" value="GST C-terminal domain-like"/>
    <property type="match status" value="1"/>
</dbReference>
<dbReference type="InterPro" id="IPR036249">
    <property type="entry name" value="Thioredoxin-like_sf"/>
</dbReference>
<keyword evidence="3" id="KW-0808">Transferase</keyword>
<dbReference type="GO" id="GO:0016740">
    <property type="term" value="F:transferase activity"/>
    <property type="evidence" value="ECO:0007669"/>
    <property type="project" value="UniProtKB-KW"/>
</dbReference>
<name>A0A4Z1PX75_9PEZI</name>
<dbReference type="Gene3D" id="3.40.30.10">
    <property type="entry name" value="Glutaredoxin"/>
    <property type="match status" value="1"/>
</dbReference>
<dbReference type="CDD" id="cd03038">
    <property type="entry name" value="GST_N_etherase_LigE"/>
    <property type="match status" value="1"/>
</dbReference>
<dbReference type="SUPFAM" id="SSF52833">
    <property type="entry name" value="Thioredoxin-like"/>
    <property type="match status" value="1"/>
</dbReference>
<dbReference type="InterPro" id="IPR036282">
    <property type="entry name" value="Glutathione-S-Trfase_C_sf"/>
</dbReference>
<dbReference type="InterPro" id="IPR054416">
    <property type="entry name" value="GST_UstS-like_C"/>
</dbReference>
<keyword evidence="4" id="KW-1185">Reference proteome</keyword>
<dbReference type="STRING" id="86259.A0A4Z1PX75"/>
<dbReference type="InterPro" id="IPR004045">
    <property type="entry name" value="Glutathione_S-Trfase_N"/>
</dbReference>
<evidence type="ECO:0000259" key="2">
    <source>
        <dbReference type="Pfam" id="PF22041"/>
    </source>
</evidence>
<accession>A0A4Z1PX75</accession>
<gene>
    <name evidence="3" type="ORF">E6O75_ATG00559</name>
</gene>
<dbReference type="Gene3D" id="1.20.1050.10">
    <property type="match status" value="1"/>
</dbReference>
<dbReference type="Pfam" id="PF13409">
    <property type="entry name" value="GST_N_2"/>
    <property type="match status" value="1"/>
</dbReference>
<dbReference type="Pfam" id="PF22041">
    <property type="entry name" value="GST_C_7"/>
    <property type="match status" value="1"/>
</dbReference>